<evidence type="ECO:0000256" key="2">
    <source>
        <dbReference type="ARBA" id="ARBA00006671"/>
    </source>
</evidence>
<evidence type="ECO:0000259" key="6">
    <source>
        <dbReference type="Pfam" id="PF00419"/>
    </source>
</evidence>
<evidence type="ECO:0000313" key="8">
    <source>
        <dbReference type="Proteomes" id="UP000515680"/>
    </source>
</evidence>
<evidence type="ECO:0000313" key="7">
    <source>
        <dbReference type="EMBL" id="BBT40710.1"/>
    </source>
</evidence>
<dbReference type="Proteomes" id="UP000515680">
    <property type="component" value="Chromosome"/>
</dbReference>
<dbReference type="PROSITE" id="PS51257">
    <property type="entry name" value="PROKAR_LIPOPROTEIN"/>
    <property type="match status" value="1"/>
</dbReference>
<organism evidence="7 8">
    <name type="scientific">Pseudomonas putida</name>
    <name type="common">Arthrobacter siderocapsulatus</name>
    <dbReference type="NCBI Taxonomy" id="303"/>
    <lineage>
        <taxon>Bacteria</taxon>
        <taxon>Pseudomonadati</taxon>
        <taxon>Pseudomonadota</taxon>
        <taxon>Gammaproteobacteria</taxon>
        <taxon>Pseudomonadales</taxon>
        <taxon>Pseudomonadaceae</taxon>
        <taxon>Pseudomonas</taxon>
    </lineage>
</organism>
<comment type="similarity">
    <text evidence="2">Belongs to the fimbrial protein family.</text>
</comment>
<dbReference type="InterPro" id="IPR036937">
    <property type="entry name" value="Adhesion_dom_fimbrial_sf"/>
</dbReference>
<dbReference type="SUPFAM" id="SSF49401">
    <property type="entry name" value="Bacterial adhesins"/>
    <property type="match status" value="1"/>
</dbReference>
<dbReference type="EMBL" id="AP022227">
    <property type="protein sequence ID" value="BBT40710.1"/>
    <property type="molecule type" value="Genomic_DNA"/>
</dbReference>
<evidence type="ECO:0000256" key="1">
    <source>
        <dbReference type="ARBA" id="ARBA00004561"/>
    </source>
</evidence>
<name>A0A6S5TJV1_PSEPU</name>
<keyword evidence="4" id="KW-0281">Fimbrium</keyword>
<sequence>MKSLRLLATWALLIIAPPSSFAACNFFEGHSQKQISISIPSSLSIPRDAANNTIIYESPPQTFYGNASYTCSTTFTTGIKNNVGSDSATTSYFPIGNTGLSWQWIYQGSPYIGFGGGSTRNPGGYGFNTTTNALRIIKTGSISPGATIPAGTLGFIQVESATVRPLAMITDKSSSIILQSCETPNIAVDMGEHNLSTFSSNGNSTPPKKFYIKLNNCPSGIQKVNYSLSATADSPAVNSALGIIKLNNSSTAKGIALQLLDDHYTPIQLDTTYVFNEYSSDGGSFSLPLNAKYIRTLPNADAGQYDKGMSAGSANSEVTFIMNYL</sequence>
<accession>A0A6S5TJV1</accession>
<dbReference type="Gene3D" id="2.60.40.3310">
    <property type="match status" value="1"/>
</dbReference>
<feature type="domain" description="Fimbrial-type adhesion" evidence="6">
    <location>
        <begin position="176"/>
        <end position="301"/>
    </location>
</feature>
<evidence type="ECO:0000256" key="3">
    <source>
        <dbReference type="ARBA" id="ARBA00022729"/>
    </source>
</evidence>
<keyword evidence="3 5" id="KW-0732">Signal</keyword>
<feature type="signal peptide" evidence="5">
    <location>
        <begin position="1"/>
        <end position="22"/>
    </location>
</feature>
<comment type="subcellular location">
    <subcellularLocation>
        <location evidence="1">Fimbrium</location>
    </subcellularLocation>
</comment>
<dbReference type="AlphaFoldDB" id="A0A6S5TJV1"/>
<dbReference type="Gene3D" id="2.60.40.1090">
    <property type="entry name" value="Fimbrial-type adhesion domain"/>
    <property type="match status" value="1"/>
</dbReference>
<dbReference type="PANTHER" id="PTHR33420:SF12">
    <property type="entry name" value="FIMBRIN-LIKE PROTEIN FIMI-RELATED"/>
    <property type="match status" value="1"/>
</dbReference>
<evidence type="ECO:0000256" key="4">
    <source>
        <dbReference type="ARBA" id="ARBA00023263"/>
    </source>
</evidence>
<dbReference type="InterPro" id="IPR050263">
    <property type="entry name" value="Bact_Fimbrial_Adh_Pro"/>
</dbReference>
<proteinExistence type="inferred from homology"/>
<dbReference type="GO" id="GO:0009289">
    <property type="term" value="C:pilus"/>
    <property type="evidence" value="ECO:0007669"/>
    <property type="project" value="UniProtKB-SubCell"/>
</dbReference>
<dbReference type="Pfam" id="PF00419">
    <property type="entry name" value="Fimbrial"/>
    <property type="match status" value="1"/>
</dbReference>
<dbReference type="GO" id="GO:0043709">
    <property type="term" value="P:cell adhesion involved in single-species biofilm formation"/>
    <property type="evidence" value="ECO:0007669"/>
    <property type="project" value="TreeGrafter"/>
</dbReference>
<dbReference type="PANTHER" id="PTHR33420">
    <property type="entry name" value="FIMBRIAL SUBUNIT ELFA-RELATED"/>
    <property type="match status" value="1"/>
</dbReference>
<dbReference type="InterPro" id="IPR008966">
    <property type="entry name" value="Adhesion_dom_sf"/>
</dbReference>
<gene>
    <name evidence="7" type="ORF">WP8W18C01_30510</name>
</gene>
<dbReference type="InterPro" id="IPR000259">
    <property type="entry name" value="Adhesion_dom_fimbrial"/>
</dbReference>
<protein>
    <recommendedName>
        <fullName evidence="6">Fimbrial-type adhesion domain-containing protein</fullName>
    </recommendedName>
</protein>
<dbReference type="GeneID" id="93544704"/>
<dbReference type="RefSeq" id="WP_182815484.1">
    <property type="nucleotide sequence ID" value="NZ_AP022227.1"/>
</dbReference>
<reference evidence="7 8" key="1">
    <citation type="submission" date="2019-12" db="EMBL/GenBank/DDBJ databases">
        <title>complete genome sequences of Pseudomonas putida str. WP8-W18-CRE-01 isolated from wastewater treatment plant effluent.</title>
        <authorList>
            <person name="Sekizuka T."/>
            <person name="Itokawa K."/>
            <person name="Yatsu K."/>
            <person name="Inamine Y."/>
            <person name="Kuroda M."/>
        </authorList>
    </citation>
    <scope>NUCLEOTIDE SEQUENCE [LARGE SCALE GENOMIC DNA]</scope>
    <source>
        <strain evidence="7 8">WP8-W18-CRE-01</strain>
    </source>
</reference>
<evidence type="ECO:0000256" key="5">
    <source>
        <dbReference type="SAM" id="SignalP"/>
    </source>
</evidence>
<feature type="chain" id="PRO_5028131091" description="Fimbrial-type adhesion domain-containing protein" evidence="5">
    <location>
        <begin position="23"/>
        <end position="325"/>
    </location>
</feature>